<evidence type="ECO:0000256" key="1">
    <source>
        <dbReference type="ARBA" id="ARBA00004514"/>
    </source>
</evidence>
<evidence type="ECO:0000256" key="3">
    <source>
        <dbReference type="ARBA" id="ARBA00022448"/>
    </source>
</evidence>
<evidence type="ECO:0000313" key="6">
    <source>
        <dbReference type="Proteomes" id="UP000075886"/>
    </source>
</evidence>
<evidence type="ECO:0008006" key="7">
    <source>
        <dbReference type="Google" id="ProtNLM"/>
    </source>
</evidence>
<dbReference type="Proteomes" id="UP000075886">
    <property type="component" value="Unassembled WGS sequence"/>
</dbReference>
<evidence type="ECO:0000313" key="5">
    <source>
        <dbReference type="EnsemblMetazoa" id="AFAF011471-PA"/>
    </source>
</evidence>
<dbReference type="AlphaFoldDB" id="A0A182QJG8"/>
<dbReference type="VEuPathDB" id="VectorBase:AFAF011471"/>
<protein>
    <recommendedName>
        <fullName evidence="7">Golgi to ER traffic protein 4</fullName>
    </recommendedName>
</protein>
<dbReference type="EnsemblMetazoa" id="AFAF011471-RA">
    <property type="protein sequence ID" value="AFAF011471-PA"/>
    <property type="gene ID" value="AFAF011471"/>
</dbReference>
<name>A0A182QJG8_9DIPT</name>
<dbReference type="InterPro" id="IPR011990">
    <property type="entry name" value="TPR-like_helical_dom_sf"/>
</dbReference>
<dbReference type="PANTHER" id="PTHR12875">
    <property type="entry name" value="GOLGI TO ER TRAFFIC PROTEIN 4 HOMOLOG"/>
    <property type="match status" value="1"/>
</dbReference>
<dbReference type="InterPro" id="IPR007317">
    <property type="entry name" value="GET4"/>
</dbReference>
<proteinExistence type="inferred from homology"/>
<accession>A0A182QJG8</accession>
<keyword evidence="6" id="KW-1185">Reference proteome</keyword>
<dbReference type="EMBL" id="AXCN02002022">
    <property type="status" value="NOT_ANNOTATED_CDS"/>
    <property type="molecule type" value="Genomic_DNA"/>
</dbReference>
<reference evidence="5" key="2">
    <citation type="submission" date="2020-05" db="UniProtKB">
        <authorList>
            <consortium name="EnsemblMetazoa"/>
        </authorList>
    </citation>
    <scope>IDENTIFICATION</scope>
    <source>
        <strain evidence="5">FAR1</strain>
    </source>
</reference>
<keyword evidence="3" id="KW-0813">Transport</keyword>
<evidence type="ECO:0000256" key="2">
    <source>
        <dbReference type="ARBA" id="ARBA00005351"/>
    </source>
</evidence>
<dbReference type="Pfam" id="PF04190">
    <property type="entry name" value="GET4"/>
    <property type="match status" value="1"/>
</dbReference>
<evidence type="ECO:0000256" key="4">
    <source>
        <dbReference type="ARBA" id="ARBA00022490"/>
    </source>
</evidence>
<dbReference type="FunFam" id="1.25.40.10:FF:000060">
    <property type="entry name" value="Golgi to ER traffic protein 4 homolog"/>
    <property type="match status" value="1"/>
</dbReference>
<dbReference type="STRING" id="69004.A0A182QJG8"/>
<comment type="subcellular location">
    <subcellularLocation>
        <location evidence="1">Cytoplasm</location>
        <location evidence="1">Cytosol</location>
    </subcellularLocation>
</comment>
<dbReference type="PANTHER" id="PTHR12875:SF0">
    <property type="entry name" value="GOLGI TO ER TRAFFIC PROTEIN 4 HOMOLOG"/>
    <property type="match status" value="1"/>
</dbReference>
<dbReference type="GO" id="GO:0071818">
    <property type="term" value="C:BAT3 complex"/>
    <property type="evidence" value="ECO:0007669"/>
    <property type="project" value="TreeGrafter"/>
</dbReference>
<dbReference type="GO" id="GO:0045048">
    <property type="term" value="P:protein insertion into ER membrane"/>
    <property type="evidence" value="ECO:0007669"/>
    <property type="project" value="InterPro"/>
</dbReference>
<organism evidence="5 6">
    <name type="scientific">Anopheles farauti</name>
    <dbReference type="NCBI Taxonomy" id="69004"/>
    <lineage>
        <taxon>Eukaryota</taxon>
        <taxon>Metazoa</taxon>
        <taxon>Ecdysozoa</taxon>
        <taxon>Arthropoda</taxon>
        <taxon>Hexapoda</taxon>
        <taxon>Insecta</taxon>
        <taxon>Pterygota</taxon>
        <taxon>Neoptera</taxon>
        <taxon>Endopterygota</taxon>
        <taxon>Diptera</taxon>
        <taxon>Nematocera</taxon>
        <taxon>Culicoidea</taxon>
        <taxon>Culicidae</taxon>
        <taxon>Anophelinae</taxon>
        <taxon>Anopheles</taxon>
    </lineage>
</organism>
<reference evidence="6" key="1">
    <citation type="submission" date="2014-01" db="EMBL/GenBank/DDBJ databases">
        <title>The Genome Sequence of Anopheles farauti FAR1 (V2).</title>
        <authorList>
            <consortium name="The Broad Institute Genomics Platform"/>
            <person name="Neafsey D.E."/>
            <person name="Besansky N."/>
            <person name="Howell P."/>
            <person name="Walton C."/>
            <person name="Young S.K."/>
            <person name="Zeng Q."/>
            <person name="Gargeya S."/>
            <person name="Fitzgerald M."/>
            <person name="Haas B."/>
            <person name="Abouelleil A."/>
            <person name="Allen A.W."/>
            <person name="Alvarado L."/>
            <person name="Arachchi H.M."/>
            <person name="Berlin A.M."/>
            <person name="Chapman S.B."/>
            <person name="Gainer-Dewar J."/>
            <person name="Goldberg J."/>
            <person name="Griggs A."/>
            <person name="Gujja S."/>
            <person name="Hansen M."/>
            <person name="Howarth C."/>
            <person name="Imamovic A."/>
            <person name="Ireland A."/>
            <person name="Larimer J."/>
            <person name="McCowan C."/>
            <person name="Murphy C."/>
            <person name="Pearson M."/>
            <person name="Poon T.W."/>
            <person name="Priest M."/>
            <person name="Roberts A."/>
            <person name="Saif S."/>
            <person name="Shea T."/>
            <person name="Sisk P."/>
            <person name="Sykes S."/>
            <person name="Wortman J."/>
            <person name="Nusbaum C."/>
            <person name="Birren B."/>
        </authorList>
    </citation>
    <scope>NUCLEOTIDE SEQUENCE [LARGE SCALE GENOMIC DNA]</scope>
    <source>
        <strain evidence="6">FAR1</strain>
    </source>
</reference>
<comment type="similarity">
    <text evidence="2">Belongs to the GET4 family.</text>
</comment>
<sequence>MATQADPQPISRVGSRGVSRVLAKLRASTEAGNFYEAHQMYRTLHFRFVSQERYEDLLDLLYDGAMTMVVHEQYSIGADLGLMIISTLDVAPLSKPKQQSWVKKVADLLGKIKPTVVEREALLEKAIKWSGKNANNELDTLMHRLVAQMMYREGNLAQARYHFLHSQDGKSSAFLLIEMSTTKGFPGEVDLFVALFVLGQLCLGAVEAARDTFATYCQFHPAIACSGAPYPLPLLNFLWILLQLVKPRAGHVNIAAFRWICDLYKPSILRDPVYKQYMQKIHRRYFYGGRPEASPYAFFDFMQQLMIDRDLDFLVDEDEHDEADEVE</sequence>
<keyword evidence="4" id="KW-0963">Cytoplasm</keyword>
<dbReference type="Gene3D" id="1.25.40.10">
    <property type="entry name" value="Tetratricopeptide repeat domain"/>
    <property type="match status" value="1"/>
</dbReference>